<dbReference type="AlphaFoldDB" id="A0A382CHG6"/>
<evidence type="ECO:0000313" key="1">
    <source>
        <dbReference type="EMBL" id="SVB25566.1"/>
    </source>
</evidence>
<protein>
    <recommendedName>
        <fullName evidence="2">Ornithine cyclodeaminase</fullName>
    </recommendedName>
</protein>
<dbReference type="Gene3D" id="3.30.1780.10">
    <property type="entry name" value="ornithine cyclodeaminase, domain 1"/>
    <property type="match status" value="1"/>
</dbReference>
<name>A0A382CHG6_9ZZZZ</name>
<dbReference type="PIRSF" id="PIRSF001439">
    <property type="entry name" value="CryM"/>
    <property type="match status" value="1"/>
</dbReference>
<dbReference type="InterPro" id="IPR003462">
    <property type="entry name" value="ODC_Mu_crystall"/>
</dbReference>
<dbReference type="SUPFAM" id="SSF51735">
    <property type="entry name" value="NAD(P)-binding Rossmann-fold domains"/>
    <property type="match status" value="1"/>
</dbReference>
<reference evidence="1" key="1">
    <citation type="submission" date="2018-05" db="EMBL/GenBank/DDBJ databases">
        <authorList>
            <person name="Lanie J.A."/>
            <person name="Ng W.-L."/>
            <person name="Kazmierczak K.M."/>
            <person name="Andrzejewski T.M."/>
            <person name="Davidsen T.M."/>
            <person name="Wayne K.J."/>
            <person name="Tettelin H."/>
            <person name="Glass J.I."/>
            <person name="Rusch D."/>
            <person name="Podicherti R."/>
            <person name="Tsui H.-C.T."/>
            <person name="Winkler M.E."/>
        </authorList>
    </citation>
    <scope>NUCLEOTIDE SEQUENCE</scope>
</reference>
<accession>A0A382CHG6</accession>
<dbReference type="GO" id="GO:0005737">
    <property type="term" value="C:cytoplasm"/>
    <property type="evidence" value="ECO:0007669"/>
    <property type="project" value="TreeGrafter"/>
</dbReference>
<sequence>MPPILRLDIEKYHGESDVKAAYIEGLDSYAIKIASGFFNNPKLGIPSSNGLMILLDSQTGVIKSVLLDKGYLTDVRTAIAGAIAAKYLSNYDSTKAGIIGAGIQAKLQLEALTLVRKINTAYIWSRDSIKTNKFVEEINNLNVNLEVCSSAEEVLRKSEIVVTTTPSKSPLIKSDWLKKGLHITAMGSDAEQKNELDPLIIKQCDLYIPDSLSQTTILGELHHALEKNIVSSDNTYDELGNVILDSNLGRKSKDDITICDLTGTGVQDTAIARYTFNLALKKKLGIKV</sequence>
<evidence type="ECO:0008006" key="2">
    <source>
        <dbReference type="Google" id="ProtNLM"/>
    </source>
</evidence>
<dbReference type="InterPro" id="IPR023401">
    <property type="entry name" value="ODC_N"/>
</dbReference>
<dbReference type="Pfam" id="PF02423">
    <property type="entry name" value="OCD_Mu_crystall"/>
    <property type="match status" value="1"/>
</dbReference>
<dbReference type="InterPro" id="IPR036291">
    <property type="entry name" value="NAD(P)-bd_dom_sf"/>
</dbReference>
<proteinExistence type="predicted"/>
<dbReference type="Gene3D" id="3.40.50.720">
    <property type="entry name" value="NAD(P)-binding Rossmann-like Domain"/>
    <property type="match status" value="1"/>
</dbReference>
<organism evidence="1">
    <name type="scientific">marine metagenome</name>
    <dbReference type="NCBI Taxonomy" id="408172"/>
    <lineage>
        <taxon>unclassified sequences</taxon>
        <taxon>metagenomes</taxon>
        <taxon>ecological metagenomes</taxon>
    </lineage>
</organism>
<dbReference type="PANTHER" id="PTHR13812">
    <property type="entry name" value="KETIMINE REDUCTASE MU-CRYSTALLIN"/>
    <property type="match status" value="1"/>
</dbReference>
<dbReference type="PANTHER" id="PTHR13812:SF19">
    <property type="entry name" value="KETIMINE REDUCTASE MU-CRYSTALLIN"/>
    <property type="match status" value="1"/>
</dbReference>
<dbReference type="EMBL" id="UINC01034549">
    <property type="protein sequence ID" value="SVB25566.1"/>
    <property type="molecule type" value="Genomic_DNA"/>
</dbReference>
<gene>
    <name evidence="1" type="ORF">METZ01_LOCUS178420</name>
</gene>
<dbReference type="NCBIfam" id="NF006141">
    <property type="entry name" value="PRK08291.1"/>
    <property type="match status" value="1"/>
</dbReference>